<dbReference type="Pfam" id="PF13458">
    <property type="entry name" value="Peripla_BP_6"/>
    <property type="match status" value="1"/>
</dbReference>
<dbReference type="InterPro" id="IPR028081">
    <property type="entry name" value="Leu-bd"/>
</dbReference>
<organism evidence="6 7">
    <name type="scientific">Thermanaerosceptrum fracticalcis</name>
    <dbReference type="NCBI Taxonomy" id="1712410"/>
    <lineage>
        <taxon>Bacteria</taxon>
        <taxon>Bacillati</taxon>
        <taxon>Bacillota</taxon>
        <taxon>Clostridia</taxon>
        <taxon>Eubacteriales</taxon>
        <taxon>Peptococcaceae</taxon>
        <taxon>Thermanaerosceptrum</taxon>
    </lineage>
</organism>
<dbReference type="CDD" id="cd06347">
    <property type="entry name" value="PBP1_ABC_LivK_ligand_binding-like"/>
    <property type="match status" value="1"/>
</dbReference>
<dbReference type="InterPro" id="IPR000709">
    <property type="entry name" value="Leu_Ile_Val-bd"/>
</dbReference>
<dbReference type="GO" id="GO:0006865">
    <property type="term" value="P:amino acid transport"/>
    <property type="evidence" value="ECO:0007669"/>
    <property type="project" value="UniProtKB-KW"/>
</dbReference>
<evidence type="ECO:0000256" key="3">
    <source>
        <dbReference type="ARBA" id="ARBA00022729"/>
    </source>
</evidence>
<dbReference type="KEGG" id="tfr:BR63_08890"/>
<evidence type="ECO:0000256" key="2">
    <source>
        <dbReference type="ARBA" id="ARBA00022448"/>
    </source>
</evidence>
<dbReference type="PANTHER" id="PTHR30483:SF6">
    <property type="entry name" value="PERIPLASMIC BINDING PROTEIN OF ABC TRANSPORTER FOR NATURAL AMINO ACIDS"/>
    <property type="match status" value="1"/>
</dbReference>
<dbReference type="AlphaFoldDB" id="A0A7G6E8F6"/>
<comment type="similarity">
    <text evidence="1">Belongs to the leucine-binding protein family.</text>
</comment>
<keyword evidence="7" id="KW-1185">Reference proteome</keyword>
<dbReference type="InterPro" id="IPR051010">
    <property type="entry name" value="BCAA_transport"/>
</dbReference>
<dbReference type="EMBL" id="CP045798">
    <property type="protein sequence ID" value="QNB48360.1"/>
    <property type="molecule type" value="Genomic_DNA"/>
</dbReference>
<evidence type="ECO:0000313" key="7">
    <source>
        <dbReference type="Proteomes" id="UP000515847"/>
    </source>
</evidence>
<dbReference type="PANTHER" id="PTHR30483">
    <property type="entry name" value="LEUCINE-SPECIFIC-BINDING PROTEIN"/>
    <property type="match status" value="1"/>
</dbReference>
<dbReference type="InterPro" id="IPR028082">
    <property type="entry name" value="Peripla_BP_I"/>
</dbReference>
<evidence type="ECO:0000256" key="4">
    <source>
        <dbReference type="ARBA" id="ARBA00022970"/>
    </source>
</evidence>
<name>A0A7G6E8F6_THEFR</name>
<proteinExistence type="inferred from homology"/>
<feature type="domain" description="Leucine-binding protein" evidence="5">
    <location>
        <begin position="23"/>
        <end position="368"/>
    </location>
</feature>
<accession>A0A7G6E8F6</accession>
<protein>
    <submittedName>
        <fullName evidence="6">ABC transporter substrate-binding protein</fullName>
    </submittedName>
</protein>
<dbReference type="PRINTS" id="PR00337">
    <property type="entry name" value="LEUILEVALBP"/>
</dbReference>
<evidence type="ECO:0000259" key="5">
    <source>
        <dbReference type="Pfam" id="PF13458"/>
    </source>
</evidence>
<keyword evidence="4" id="KW-0029">Amino-acid transport</keyword>
<dbReference type="Proteomes" id="UP000515847">
    <property type="component" value="Chromosome"/>
</dbReference>
<dbReference type="Gene3D" id="3.40.50.2300">
    <property type="match status" value="2"/>
</dbReference>
<keyword evidence="3" id="KW-0732">Signal</keyword>
<evidence type="ECO:0000256" key="1">
    <source>
        <dbReference type="ARBA" id="ARBA00010062"/>
    </source>
</evidence>
<gene>
    <name evidence="6" type="ORF">BR63_08890</name>
</gene>
<dbReference type="SUPFAM" id="SSF53822">
    <property type="entry name" value="Periplasmic binding protein-like I"/>
    <property type="match status" value="1"/>
</dbReference>
<reference evidence="6 7" key="1">
    <citation type="journal article" date="2019" name="Front. Microbiol.">
        <title>Thermoanaerosceptrum fracticalcis gen. nov. sp. nov., a Novel Fumarate-Fermenting Microorganism From a Deep Fractured Carbonate Aquifer of the US Great Basin.</title>
        <authorList>
            <person name="Hamilton-Brehm S.D."/>
            <person name="Stewart L.E."/>
            <person name="Zavarin M."/>
            <person name="Caldwell M."/>
            <person name="Lawson P.A."/>
            <person name="Onstott T.C."/>
            <person name="Grzymski J."/>
            <person name="Neveux I."/>
            <person name="Lollar B.S."/>
            <person name="Russell C.E."/>
            <person name="Moser D.P."/>
        </authorList>
    </citation>
    <scope>NUCLEOTIDE SEQUENCE [LARGE SCALE GENOMIC DNA]</scope>
    <source>
        <strain evidence="6 7">DRI-13</strain>
    </source>
</reference>
<sequence length="381" mass="41036">MVLSLILIFALAVVGCGQKAPQTIKIGHAVALTGGSSMWGQAEKNALDMEIAKINEKGGVLGKKIELVAYDTKADQTEAVNVTKRMIGDKVVAIIGPGQSGVAIAMTSVTEPAGIPFLATTATNPKVTVDEKSGKVRKTAFRTCFIDPFQGKVAAQFALKELQAKKAAVLFDIGSDYSQGLKQFFVEAFKKGGGEIVAEEAFRSEELDYRAILGKIKEKQPDVLFIPTMQKEAAMAMKQARDLGMTDVKFLGGDGWASPDLITLGGSATEGAYYVNLASLEDPGIQEWIKAYKEKYKMDPVMPNPVMAVDGLLAVVEAIKRANSTEPAKIIAELEKMKDVPVLTGKLTIDPNTHNPLNKPAVIEKIKDGKFVFHARFVTTD</sequence>
<dbReference type="OrthoDB" id="9783240at2"/>
<keyword evidence="2" id="KW-0813">Transport</keyword>
<evidence type="ECO:0000313" key="6">
    <source>
        <dbReference type="EMBL" id="QNB48360.1"/>
    </source>
</evidence>